<dbReference type="PANTHER" id="PTHR42798">
    <property type="entry name" value="LIPOPROTEIN-RELEASING SYSTEM ATP-BINDING PROTEIN LOLD"/>
    <property type="match status" value="1"/>
</dbReference>
<dbReference type="RefSeq" id="WP_078926275.1">
    <property type="nucleotide sequence ID" value="NZ_FUXB01000008.1"/>
</dbReference>
<reference evidence="10" key="1">
    <citation type="submission" date="2017-02" db="EMBL/GenBank/DDBJ databases">
        <authorList>
            <person name="Varghese N."/>
            <person name="Submissions S."/>
        </authorList>
    </citation>
    <scope>NUCLEOTIDE SEQUENCE [LARGE SCALE GENOMIC DNA]</scope>
    <source>
        <strain evidence="10">DSM 19608</strain>
    </source>
</reference>
<dbReference type="GO" id="GO:0005524">
    <property type="term" value="F:ATP binding"/>
    <property type="evidence" value="ECO:0007669"/>
    <property type="project" value="UniProtKB-UniRule"/>
</dbReference>
<dbReference type="InterPro" id="IPR027417">
    <property type="entry name" value="P-loop_NTPase"/>
</dbReference>
<keyword evidence="3 7" id="KW-0547">Nucleotide-binding</keyword>
<dbReference type="Gene3D" id="3.40.50.300">
    <property type="entry name" value="P-loop containing nucleotide triphosphate hydrolases"/>
    <property type="match status" value="1"/>
</dbReference>
<dbReference type="GO" id="GO:0016887">
    <property type="term" value="F:ATP hydrolysis activity"/>
    <property type="evidence" value="ECO:0007669"/>
    <property type="project" value="InterPro"/>
</dbReference>
<dbReference type="InterPro" id="IPR003439">
    <property type="entry name" value="ABC_transporter-like_ATP-bd"/>
</dbReference>
<keyword evidence="2 7" id="KW-1003">Cell membrane</keyword>
<keyword evidence="5 7" id="KW-1278">Translocase</keyword>
<dbReference type="InterPro" id="IPR017911">
    <property type="entry name" value="MacB-like_ATP-bd"/>
</dbReference>
<feature type="domain" description="ABC transporter" evidence="8">
    <location>
        <begin position="5"/>
        <end position="228"/>
    </location>
</feature>
<evidence type="ECO:0000259" key="8">
    <source>
        <dbReference type="PROSITE" id="PS50893"/>
    </source>
</evidence>
<dbReference type="InterPro" id="IPR017871">
    <property type="entry name" value="ABC_transporter-like_CS"/>
</dbReference>
<organism evidence="9 10">
    <name type="scientific">Vibrio cincinnatiensis DSM 19608</name>
    <dbReference type="NCBI Taxonomy" id="1123491"/>
    <lineage>
        <taxon>Bacteria</taxon>
        <taxon>Pseudomonadati</taxon>
        <taxon>Pseudomonadota</taxon>
        <taxon>Gammaproteobacteria</taxon>
        <taxon>Vibrionales</taxon>
        <taxon>Vibrionaceae</taxon>
        <taxon>Vibrio</taxon>
    </lineage>
</organism>
<dbReference type="STRING" id="1123491.SAMN02745782_01894"/>
<gene>
    <name evidence="7" type="primary">lolD</name>
    <name evidence="9" type="ORF">SAMN02745782_01894</name>
</gene>
<dbReference type="NCBIfam" id="TIGR02211">
    <property type="entry name" value="LolD_lipo_ex"/>
    <property type="match status" value="1"/>
</dbReference>
<dbReference type="PROSITE" id="PS50893">
    <property type="entry name" value="ABC_TRANSPORTER_2"/>
    <property type="match status" value="1"/>
</dbReference>
<evidence type="ECO:0000256" key="1">
    <source>
        <dbReference type="ARBA" id="ARBA00022448"/>
    </source>
</evidence>
<dbReference type="AlphaFoldDB" id="A0A1T4PW34"/>
<proteinExistence type="inferred from homology"/>
<keyword evidence="4 7" id="KW-0067">ATP-binding</keyword>
<evidence type="ECO:0000256" key="7">
    <source>
        <dbReference type="RuleBase" id="RU367068"/>
    </source>
</evidence>
<keyword evidence="1 7" id="KW-0813">Transport</keyword>
<dbReference type="InterPro" id="IPR003593">
    <property type="entry name" value="AAA+_ATPase"/>
</dbReference>
<dbReference type="OrthoDB" id="9801477at2"/>
<accession>A0A1T4PW34</accession>
<dbReference type="CDD" id="cd03255">
    <property type="entry name" value="ABC_MJ0796_LolCDE_FtsE"/>
    <property type="match status" value="1"/>
</dbReference>
<evidence type="ECO:0000256" key="2">
    <source>
        <dbReference type="ARBA" id="ARBA00022475"/>
    </source>
</evidence>
<dbReference type="GO" id="GO:0005886">
    <property type="term" value="C:plasma membrane"/>
    <property type="evidence" value="ECO:0007669"/>
    <property type="project" value="UniProtKB-SubCell"/>
</dbReference>
<evidence type="ECO:0000313" key="9">
    <source>
        <dbReference type="EMBL" id="SJZ95158.1"/>
    </source>
</evidence>
<dbReference type="GO" id="GO:0044874">
    <property type="term" value="P:lipoprotein localization to outer membrane"/>
    <property type="evidence" value="ECO:0007669"/>
    <property type="project" value="UniProtKB-ARBA"/>
</dbReference>
<dbReference type="PANTHER" id="PTHR42798:SF2">
    <property type="entry name" value="ABC TRANSPORTER ATP-BINDING PROTEIN MG467-RELATED"/>
    <property type="match status" value="1"/>
</dbReference>
<comment type="function">
    <text evidence="7">Part of the ABC transporter complex LolCDE involved in the translocation of mature outer membrane-directed lipoproteins, from the inner membrane to the periplasmic chaperone, LolA. Responsible for the formation of the LolA-lipoprotein complex in an ATP-dependent manner.</text>
</comment>
<dbReference type="InterPro" id="IPR011924">
    <property type="entry name" value="LolD_lipo_ATP-bd"/>
</dbReference>
<evidence type="ECO:0000256" key="4">
    <source>
        <dbReference type="ARBA" id="ARBA00022840"/>
    </source>
</evidence>
<evidence type="ECO:0000313" key="10">
    <source>
        <dbReference type="Proteomes" id="UP000190834"/>
    </source>
</evidence>
<dbReference type="GeneID" id="70583931"/>
<keyword evidence="6 7" id="KW-0472">Membrane</keyword>
<dbReference type="SMART" id="SM00382">
    <property type="entry name" value="AAA"/>
    <property type="match status" value="1"/>
</dbReference>
<keyword evidence="10" id="KW-1185">Reference proteome</keyword>
<dbReference type="GO" id="GO:0089705">
    <property type="term" value="P:protein localization to outer membrane"/>
    <property type="evidence" value="ECO:0007669"/>
    <property type="project" value="UniProtKB-ARBA"/>
</dbReference>
<dbReference type="Pfam" id="PF00005">
    <property type="entry name" value="ABC_tran"/>
    <property type="match status" value="1"/>
</dbReference>
<comment type="similarity">
    <text evidence="7">Belongs to the ABC transporter superfamily. Lipoprotein translocase (TC 3.A.1.125) family.</text>
</comment>
<dbReference type="SUPFAM" id="SSF52540">
    <property type="entry name" value="P-loop containing nucleoside triphosphate hydrolases"/>
    <property type="match status" value="1"/>
</dbReference>
<comment type="subcellular location">
    <subcellularLocation>
        <location evidence="7">Cell inner membrane</location>
        <topology evidence="7">Peripheral membrane protein</topology>
    </subcellularLocation>
</comment>
<dbReference type="FunFam" id="3.40.50.300:FF:000230">
    <property type="entry name" value="Lipoprotein-releasing system ATP-binding protein LolD"/>
    <property type="match status" value="1"/>
</dbReference>
<dbReference type="EC" id="7.6.2.-" evidence="7"/>
<evidence type="ECO:0000256" key="6">
    <source>
        <dbReference type="ARBA" id="ARBA00023136"/>
    </source>
</evidence>
<evidence type="ECO:0000256" key="3">
    <source>
        <dbReference type="ARBA" id="ARBA00022741"/>
    </source>
</evidence>
<keyword evidence="9" id="KW-0449">Lipoprotein</keyword>
<dbReference type="Proteomes" id="UP000190834">
    <property type="component" value="Unassembled WGS sequence"/>
</dbReference>
<dbReference type="PROSITE" id="PS00211">
    <property type="entry name" value="ABC_TRANSPORTER_1"/>
    <property type="match status" value="1"/>
</dbReference>
<sequence>MNNLLRCHQICKTYQEGELATQVLNGVSFDMQRGELVSIIGSSGSGKSTLLHILGALDEASSGKIEFLGHDLNALSSNRQAKIRNQHLGFVYQFHHLLADFTALENVAMPLLIGGQPVSQAKQAAQQLLARVGLAHRLQHRPSELSGGERQRVAIARALVNQPDLVLADEPTGNLDNKTALSIYDLMRELNREFATAFLVVTHDGQLAAKMDRQLHMQDGLLLTVSEA</sequence>
<name>A0A1T4PW34_VIBCI</name>
<dbReference type="EMBL" id="FUXB01000008">
    <property type="protein sequence ID" value="SJZ95158.1"/>
    <property type="molecule type" value="Genomic_DNA"/>
</dbReference>
<keyword evidence="7" id="KW-0997">Cell inner membrane</keyword>
<comment type="subunit">
    <text evidence="7">The complex is composed of two ATP-binding proteins (LolD) and two transmembrane proteins (LolC and LolE).</text>
</comment>
<evidence type="ECO:0000256" key="5">
    <source>
        <dbReference type="ARBA" id="ARBA00022967"/>
    </source>
</evidence>
<protein>
    <recommendedName>
        <fullName evidence="7">Lipoprotein-releasing system ATP-binding protein LolD</fullName>
        <ecNumber evidence="7">7.6.2.-</ecNumber>
    </recommendedName>
</protein>